<proteinExistence type="predicted"/>
<evidence type="ECO:0000313" key="2">
    <source>
        <dbReference type="Proteomes" id="UP000735302"/>
    </source>
</evidence>
<keyword evidence="1" id="KW-0675">Receptor</keyword>
<name>A0AAV3Y1I8_9GAST</name>
<dbReference type="EMBL" id="BLXT01000311">
    <property type="protein sequence ID" value="GFN75996.1"/>
    <property type="molecule type" value="Genomic_DNA"/>
</dbReference>
<keyword evidence="2" id="KW-1185">Reference proteome</keyword>
<gene>
    <name evidence="1" type="ORF">PoB_000250200</name>
</gene>
<accession>A0AAV3Y1I8</accession>
<reference evidence="1 2" key="1">
    <citation type="journal article" date="2021" name="Elife">
        <title>Chloroplast acquisition without the gene transfer in kleptoplastic sea slugs, Plakobranchus ocellatus.</title>
        <authorList>
            <person name="Maeda T."/>
            <person name="Takahashi S."/>
            <person name="Yoshida T."/>
            <person name="Shimamura S."/>
            <person name="Takaki Y."/>
            <person name="Nagai Y."/>
            <person name="Toyoda A."/>
            <person name="Suzuki Y."/>
            <person name="Arimoto A."/>
            <person name="Ishii H."/>
            <person name="Satoh N."/>
            <person name="Nishiyama T."/>
            <person name="Hasebe M."/>
            <person name="Maruyama T."/>
            <person name="Minagawa J."/>
            <person name="Obokata J."/>
            <person name="Shigenobu S."/>
        </authorList>
    </citation>
    <scope>NUCLEOTIDE SEQUENCE [LARGE SCALE GENOMIC DNA]</scope>
</reference>
<protein>
    <submittedName>
        <fullName evidence="1">Thyrotropin-releasing hormone receptor</fullName>
    </submittedName>
</protein>
<dbReference type="Proteomes" id="UP000735302">
    <property type="component" value="Unassembled WGS sequence"/>
</dbReference>
<sequence>MQCYSSRLRHQIQINKIIERTLLSGVQSKRLKVHSCPPISTTNTRGVDGTVANESAMKSARTLLSRVRAAPLAPWPDGGPESS</sequence>
<comment type="caution">
    <text evidence="1">The sequence shown here is derived from an EMBL/GenBank/DDBJ whole genome shotgun (WGS) entry which is preliminary data.</text>
</comment>
<evidence type="ECO:0000313" key="1">
    <source>
        <dbReference type="EMBL" id="GFN75996.1"/>
    </source>
</evidence>
<dbReference type="AlphaFoldDB" id="A0AAV3Y1I8"/>
<organism evidence="1 2">
    <name type="scientific">Plakobranchus ocellatus</name>
    <dbReference type="NCBI Taxonomy" id="259542"/>
    <lineage>
        <taxon>Eukaryota</taxon>
        <taxon>Metazoa</taxon>
        <taxon>Spiralia</taxon>
        <taxon>Lophotrochozoa</taxon>
        <taxon>Mollusca</taxon>
        <taxon>Gastropoda</taxon>
        <taxon>Heterobranchia</taxon>
        <taxon>Euthyneura</taxon>
        <taxon>Panpulmonata</taxon>
        <taxon>Sacoglossa</taxon>
        <taxon>Placobranchoidea</taxon>
        <taxon>Plakobranchidae</taxon>
        <taxon>Plakobranchus</taxon>
    </lineage>
</organism>